<name>A0A5D2SW70_GOSMU</name>
<protein>
    <submittedName>
        <fullName evidence="1">Uncharacterized protein</fullName>
    </submittedName>
</protein>
<dbReference type="EMBL" id="CM017659">
    <property type="protein sequence ID" value="TYI57080.1"/>
    <property type="molecule type" value="Genomic_DNA"/>
</dbReference>
<dbReference type="Proteomes" id="UP000323597">
    <property type="component" value="Chromosome D11"/>
</dbReference>
<keyword evidence="2" id="KW-1185">Reference proteome</keyword>
<accession>A0A5D2SW70</accession>
<reference evidence="1 2" key="1">
    <citation type="submission" date="2019-07" db="EMBL/GenBank/DDBJ databases">
        <title>WGS assembly of Gossypium mustelinum.</title>
        <authorList>
            <person name="Chen Z.J."/>
            <person name="Sreedasyam A."/>
            <person name="Ando A."/>
            <person name="Song Q."/>
            <person name="De L."/>
            <person name="Hulse-Kemp A."/>
            <person name="Ding M."/>
            <person name="Ye W."/>
            <person name="Kirkbride R."/>
            <person name="Jenkins J."/>
            <person name="Plott C."/>
            <person name="Lovell J."/>
            <person name="Lin Y.-M."/>
            <person name="Vaughn R."/>
            <person name="Liu B."/>
            <person name="Li W."/>
            <person name="Simpson S."/>
            <person name="Scheffler B."/>
            <person name="Saski C."/>
            <person name="Grover C."/>
            <person name="Hu G."/>
            <person name="Conover J."/>
            <person name="Carlson J."/>
            <person name="Shu S."/>
            <person name="Boston L."/>
            <person name="Williams M."/>
            <person name="Peterson D."/>
            <person name="Mcgee K."/>
            <person name="Jones D."/>
            <person name="Wendel J."/>
            <person name="Stelly D."/>
            <person name="Grimwood J."/>
            <person name="Schmutz J."/>
        </authorList>
    </citation>
    <scope>NUCLEOTIDE SEQUENCE [LARGE SCALE GENOMIC DNA]</scope>
    <source>
        <strain evidence="1">1408120.09</strain>
    </source>
</reference>
<evidence type="ECO:0000313" key="1">
    <source>
        <dbReference type="EMBL" id="TYI57080.1"/>
    </source>
</evidence>
<proteinExistence type="predicted"/>
<sequence length="142" mass="15764">MFVNYNEIEKVYSSYLELKLEDVELCISGPKRNESRLACLLRQQSWIQVMIEFTFPTKADDPPNRYTPTATFARAPPGAFLKAGASARETPLTVGTKSINNSPKQTTRGLFFAALPFVIAVRSLAPPTICSFSIPMIFPDSV</sequence>
<dbReference type="AlphaFoldDB" id="A0A5D2SW70"/>
<evidence type="ECO:0000313" key="2">
    <source>
        <dbReference type="Proteomes" id="UP000323597"/>
    </source>
</evidence>
<organism evidence="1 2">
    <name type="scientific">Gossypium mustelinum</name>
    <name type="common">Cotton</name>
    <name type="synonym">Gossypium caicoense</name>
    <dbReference type="NCBI Taxonomy" id="34275"/>
    <lineage>
        <taxon>Eukaryota</taxon>
        <taxon>Viridiplantae</taxon>
        <taxon>Streptophyta</taxon>
        <taxon>Embryophyta</taxon>
        <taxon>Tracheophyta</taxon>
        <taxon>Spermatophyta</taxon>
        <taxon>Magnoliopsida</taxon>
        <taxon>eudicotyledons</taxon>
        <taxon>Gunneridae</taxon>
        <taxon>Pentapetalae</taxon>
        <taxon>rosids</taxon>
        <taxon>malvids</taxon>
        <taxon>Malvales</taxon>
        <taxon>Malvaceae</taxon>
        <taxon>Malvoideae</taxon>
        <taxon>Gossypium</taxon>
    </lineage>
</organism>
<gene>
    <name evidence="1" type="ORF">E1A91_D11G254600v1</name>
</gene>